<dbReference type="RefSeq" id="WP_343965172.1">
    <property type="nucleotide sequence ID" value="NZ_BAAAHK010000003.1"/>
</dbReference>
<protein>
    <submittedName>
        <fullName evidence="7">Uncharacterized protein</fullName>
    </submittedName>
</protein>
<keyword evidence="3" id="KW-0624">Polysaccharide degradation</keyword>
<dbReference type="InterPro" id="IPR012291">
    <property type="entry name" value="CBM2_carb-bd_dom_sf"/>
</dbReference>
<dbReference type="Pfam" id="PF00041">
    <property type="entry name" value="fn3"/>
    <property type="match status" value="1"/>
</dbReference>
<dbReference type="EMBL" id="BAAAHK010000003">
    <property type="protein sequence ID" value="GAA0928252.1"/>
    <property type="molecule type" value="Genomic_DNA"/>
</dbReference>
<name>A0ABP4A092_9ACTN</name>
<dbReference type="CDD" id="cd06543">
    <property type="entry name" value="GH18_PF-ChiA-like"/>
    <property type="match status" value="1"/>
</dbReference>
<dbReference type="Gene3D" id="2.60.40.290">
    <property type="match status" value="1"/>
</dbReference>
<dbReference type="InterPro" id="IPR017853">
    <property type="entry name" value="GH"/>
</dbReference>
<dbReference type="InterPro" id="IPR036116">
    <property type="entry name" value="FN3_sf"/>
</dbReference>
<dbReference type="InterPro" id="IPR052750">
    <property type="entry name" value="GH18_Chitinase"/>
</dbReference>
<dbReference type="CDD" id="cd00063">
    <property type="entry name" value="FN3"/>
    <property type="match status" value="1"/>
</dbReference>
<dbReference type="PROSITE" id="PS50853">
    <property type="entry name" value="FN3"/>
    <property type="match status" value="1"/>
</dbReference>
<evidence type="ECO:0000256" key="2">
    <source>
        <dbReference type="ARBA" id="ARBA00023295"/>
    </source>
</evidence>
<evidence type="ECO:0000256" key="1">
    <source>
        <dbReference type="ARBA" id="ARBA00023277"/>
    </source>
</evidence>
<feature type="signal peptide" evidence="4">
    <location>
        <begin position="1"/>
        <end position="30"/>
    </location>
</feature>
<dbReference type="InterPro" id="IPR003961">
    <property type="entry name" value="FN3_dom"/>
</dbReference>
<reference evidence="8" key="1">
    <citation type="journal article" date="2019" name="Int. J. Syst. Evol. Microbiol.">
        <title>The Global Catalogue of Microorganisms (GCM) 10K type strain sequencing project: providing services to taxonomists for standard genome sequencing and annotation.</title>
        <authorList>
            <consortium name="The Broad Institute Genomics Platform"/>
            <consortium name="The Broad Institute Genome Sequencing Center for Infectious Disease"/>
            <person name="Wu L."/>
            <person name="Ma J."/>
        </authorList>
    </citation>
    <scope>NUCLEOTIDE SEQUENCE [LARGE SCALE GENOMIC DNA]</scope>
    <source>
        <strain evidence="8">JCM 10977</strain>
    </source>
</reference>
<evidence type="ECO:0000259" key="5">
    <source>
        <dbReference type="PROSITE" id="PS50853"/>
    </source>
</evidence>
<keyword evidence="8" id="KW-1185">Reference proteome</keyword>
<dbReference type="SUPFAM" id="SSF49265">
    <property type="entry name" value="Fibronectin type III"/>
    <property type="match status" value="1"/>
</dbReference>
<sequence>MIRPRSRVLLAVFALLALLVPFTAAPPATAAGSVTAAYALTGEWDGNFQVAYTVTNGTAATISSWRVEFDLATGTNITSSWDSVVTRTGNHIVAANASWNAPLAAGQSATFGFIAKGPARPTNCRVNGGLCAGGAGDTSAPTAPANFRVTGTSTSTVSLAWNASTDNIGVTGYDVYSGSTQLISTDLTTGTVGGLNPGTAYTFTVKAHDAAGNSSPASNTVSATTVSGPAGSLVPVAPYVDMGAWPTPSLTAMATAGNLRSFTLGFITGSGGCKASWFGAYDPRTAWSKDQIDAIRARGGDVKISFGGAAGSELAQVCPTPQATATEYQAVVDAYQLRYLDLDIEGGAAADPVSIARRSQALSILQSNRPGLKISLTLPVLPEGLDGNGFAVLKSARDNGINLDVVNIMAMDYNRSSGNYGDFAVQAAQSTFSQIKSLWPSLTDAQAWLKVGVTPMLGRNDDGGTFNQTHSTQLVDFARTKHLGMLSFWEMTRDRNACNGSLVNCTNVPQTPYQFSQIFAGYTG</sequence>
<dbReference type="SMART" id="SM00060">
    <property type="entry name" value="FN3"/>
    <property type="match status" value="1"/>
</dbReference>
<dbReference type="SUPFAM" id="SSF49384">
    <property type="entry name" value="Carbohydrate-binding domain"/>
    <property type="match status" value="1"/>
</dbReference>
<keyword evidence="1" id="KW-0119">Carbohydrate metabolism</keyword>
<dbReference type="InterPro" id="IPR001919">
    <property type="entry name" value="CBD2"/>
</dbReference>
<comment type="caution">
    <text evidence="7">The sequence shown here is derived from an EMBL/GenBank/DDBJ whole genome shotgun (WGS) entry which is preliminary data.</text>
</comment>
<dbReference type="PROSITE" id="PS51173">
    <property type="entry name" value="CBM2"/>
    <property type="match status" value="1"/>
</dbReference>
<dbReference type="SMART" id="SM00637">
    <property type="entry name" value="CBD_II"/>
    <property type="match status" value="1"/>
</dbReference>
<dbReference type="PANTHER" id="PTHR42976:SF1">
    <property type="entry name" value="GH18 DOMAIN-CONTAINING PROTEIN-RELATED"/>
    <property type="match status" value="1"/>
</dbReference>
<keyword evidence="4" id="KW-0732">Signal</keyword>
<dbReference type="InterPro" id="IPR013783">
    <property type="entry name" value="Ig-like_fold"/>
</dbReference>
<dbReference type="PANTHER" id="PTHR42976">
    <property type="entry name" value="BIFUNCTIONAL CHITINASE/LYSOZYME-RELATED"/>
    <property type="match status" value="1"/>
</dbReference>
<evidence type="ECO:0000256" key="4">
    <source>
        <dbReference type="SAM" id="SignalP"/>
    </source>
</evidence>
<dbReference type="InterPro" id="IPR008965">
    <property type="entry name" value="CBM2/CBM3_carb-bd_dom_sf"/>
</dbReference>
<feature type="domain" description="CBM2" evidence="6">
    <location>
        <begin position="27"/>
        <end position="134"/>
    </location>
</feature>
<dbReference type="Gene3D" id="3.20.20.80">
    <property type="entry name" value="Glycosidases"/>
    <property type="match status" value="1"/>
</dbReference>
<feature type="domain" description="Fibronectin type-III" evidence="5">
    <location>
        <begin position="143"/>
        <end position="228"/>
    </location>
</feature>
<keyword evidence="2" id="KW-0326">Glycosidase</keyword>
<keyword evidence="2" id="KW-0378">Hydrolase</keyword>
<evidence type="ECO:0000313" key="8">
    <source>
        <dbReference type="Proteomes" id="UP001500542"/>
    </source>
</evidence>
<dbReference type="Pfam" id="PF00553">
    <property type="entry name" value="CBM_2"/>
    <property type="match status" value="1"/>
</dbReference>
<organism evidence="7 8">
    <name type="scientific">Kribbella koreensis</name>
    <dbReference type="NCBI Taxonomy" id="57909"/>
    <lineage>
        <taxon>Bacteria</taxon>
        <taxon>Bacillati</taxon>
        <taxon>Actinomycetota</taxon>
        <taxon>Actinomycetes</taxon>
        <taxon>Propionibacteriales</taxon>
        <taxon>Kribbellaceae</taxon>
        <taxon>Kribbella</taxon>
    </lineage>
</organism>
<dbReference type="Gene3D" id="2.60.40.10">
    <property type="entry name" value="Immunoglobulins"/>
    <property type="match status" value="1"/>
</dbReference>
<evidence type="ECO:0000256" key="3">
    <source>
        <dbReference type="ARBA" id="ARBA00023326"/>
    </source>
</evidence>
<evidence type="ECO:0000313" key="7">
    <source>
        <dbReference type="EMBL" id="GAA0928252.1"/>
    </source>
</evidence>
<dbReference type="Proteomes" id="UP001500542">
    <property type="component" value="Unassembled WGS sequence"/>
</dbReference>
<proteinExistence type="predicted"/>
<dbReference type="SUPFAM" id="SSF51445">
    <property type="entry name" value="(Trans)glycosidases"/>
    <property type="match status" value="1"/>
</dbReference>
<gene>
    <name evidence="7" type="ORF">GCM10009554_09660</name>
</gene>
<evidence type="ECO:0000259" key="6">
    <source>
        <dbReference type="PROSITE" id="PS51173"/>
    </source>
</evidence>
<feature type="chain" id="PRO_5045902366" evidence="4">
    <location>
        <begin position="31"/>
        <end position="524"/>
    </location>
</feature>
<accession>A0ABP4A092</accession>